<dbReference type="EMBL" id="JACHJE010000017">
    <property type="protein sequence ID" value="MBB5129278.1"/>
    <property type="molecule type" value="Genomic_DNA"/>
</dbReference>
<sequence length="419" mass="43159">MNVMVRRGAIAAVQVLGLAVWFSLSAVVPSLRNDWGLTAGGAVWLTASVQVGFVAGALTSTALNLADRVPPQRLLAASAAAAAACTVVLALFADRLGAAVPLRFMTGMFLAGVYPVGMKLMASWAGSSGRGRTMGVLIAALTLGSTLPHLIAGLGSLPWRGVLLTAAGAGLVGAVIALVFIRPGPHAAPAAPARNPRYALTMFTERGPSLVNLGYFGHMWELYALWTWIPSFLSATGTATGLPGSVEITVFLAMGIGGAVGCLLGGWGADRFGRPPAALAALLLSGLCCLLSPLFFHAPPLLLFAFCTLWGAAVIADSGVFSTSLSEVADRRYIGTALTGQTAIGFALTVISIQLTPLLAEMVGWRYAFLLLAPGPLAGALAMRAFGKVAIPVPARRGNSETSSLRDDDPLGALGREPR</sequence>
<evidence type="ECO:0000256" key="4">
    <source>
        <dbReference type="ARBA" id="ARBA00023136"/>
    </source>
</evidence>
<gene>
    <name evidence="8" type="ORF">FHS32_006063</name>
</gene>
<dbReference type="InterPro" id="IPR036259">
    <property type="entry name" value="MFS_trans_sf"/>
</dbReference>
<dbReference type="PANTHER" id="PTHR23521">
    <property type="entry name" value="TRANSPORTER MFS SUPERFAMILY"/>
    <property type="match status" value="1"/>
</dbReference>
<feature type="transmembrane region" description="Helical" evidence="6">
    <location>
        <begin position="104"/>
        <end position="122"/>
    </location>
</feature>
<dbReference type="GO" id="GO:0022857">
    <property type="term" value="F:transmembrane transporter activity"/>
    <property type="evidence" value="ECO:0007669"/>
    <property type="project" value="InterPro"/>
</dbReference>
<feature type="domain" description="Major facilitator superfamily (MFS) profile" evidence="7">
    <location>
        <begin position="1"/>
        <end position="391"/>
    </location>
</feature>
<feature type="transmembrane region" description="Helical" evidence="6">
    <location>
        <begin position="161"/>
        <end position="181"/>
    </location>
</feature>
<dbReference type="AlphaFoldDB" id="A0A7W8BV29"/>
<evidence type="ECO:0000259" key="7">
    <source>
        <dbReference type="PROSITE" id="PS50850"/>
    </source>
</evidence>
<evidence type="ECO:0000256" key="5">
    <source>
        <dbReference type="SAM" id="MobiDB-lite"/>
    </source>
</evidence>
<comment type="subcellular location">
    <subcellularLocation>
        <location evidence="1">Cell membrane</location>
        <topology evidence="1">Multi-pass membrane protein</topology>
    </subcellularLocation>
</comment>
<keyword evidence="4 6" id="KW-0472">Membrane</keyword>
<dbReference type="PANTHER" id="PTHR23521:SF3">
    <property type="entry name" value="MFS TRANSPORTER"/>
    <property type="match status" value="1"/>
</dbReference>
<feature type="transmembrane region" description="Helical" evidence="6">
    <location>
        <begin position="248"/>
        <end position="269"/>
    </location>
</feature>
<dbReference type="Gene3D" id="1.20.1250.20">
    <property type="entry name" value="MFS general substrate transporter like domains"/>
    <property type="match status" value="2"/>
</dbReference>
<feature type="transmembrane region" description="Helical" evidence="6">
    <location>
        <begin position="74"/>
        <end position="92"/>
    </location>
</feature>
<proteinExistence type="predicted"/>
<keyword evidence="2 6" id="KW-0812">Transmembrane</keyword>
<dbReference type="InterPro" id="IPR011701">
    <property type="entry name" value="MFS"/>
</dbReference>
<dbReference type="SUPFAM" id="SSF103473">
    <property type="entry name" value="MFS general substrate transporter"/>
    <property type="match status" value="1"/>
</dbReference>
<evidence type="ECO:0000256" key="1">
    <source>
        <dbReference type="ARBA" id="ARBA00004651"/>
    </source>
</evidence>
<dbReference type="Pfam" id="PF07690">
    <property type="entry name" value="MFS_1"/>
    <property type="match status" value="1"/>
</dbReference>
<dbReference type="PROSITE" id="PS50850">
    <property type="entry name" value="MFS"/>
    <property type="match status" value="1"/>
</dbReference>
<keyword evidence="9" id="KW-1185">Reference proteome</keyword>
<keyword evidence="3 6" id="KW-1133">Transmembrane helix</keyword>
<dbReference type="InterPro" id="IPR020846">
    <property type="entry name" value="MFS_dom"/>
</dbReference>
<feature type="transmembrane region" description="Helical" evidence="6">
    <location>
        <begin position="134"/>
        <end position="155"/>
    </location>
</feature>
<feature type="transmembrane region" description="Helical" evidence="6">
    <location>
        <begin position="367"/>
        <end position="387"/>
    </location>
</feature>
<evidence type="ECO:0000256" key="2">
    <source>
        <dbReference type="ARBA" id="ARBA00022692"/>
    </source>
</evidence>
<dbReference type="GO" id="GO:0005886">
    <property type="term" value="C:plasma membrane"/>
    <property type="evidence" value="ECO:0007669"/>
    <property type="project" value="UniProtKB-SubCell"/>
</dbReference>
<evidence type="ECO:0000313" key="8">
    <source>
        <dbReference type="EMBL" id="MBB5129278.1"/>
    </source>
</evidence>
<feature type="transmembrane region" description="Helical" evidence="6">
    <location>
        <begin position="41"/>
        <end position="62"/>
    </location>
</feature>
<name>A0A7W8BV29_9ACTN</name>
<feature type="transmembrane region" description="Helical" evidence="6">
    <location>
        <begin position="333"/>
        <end position="355"/>
    </location>
</feature>
<accession>A0A7W8BV29</accession>
<protein>
    <submittedName>
        <fullName evidence="8">MFS family permease</fullName>
    </submittedName>
</protein>
<feature type="region of interest" description="Disordered" evidence="5">
    <location>
        <begin position="396"/>
        <end position="419"/>
    </location>
</feature>
<evidence type="ECO:0000256" key="6">
    <source>
        <dbReference type="SAM" id="Phobius"/>
    </source>
</evidence>
<evidence type="ECO:0000256" key="3">
    <source>
        <dbReference type="ARBA" id="ARBA00022989"/>
    </source>
</evidence>
<feature type="transmembrane region" description="Helical" evidence="6">
    <location>
        <begin position="276"/>
        <end position="296"/>
    </location>
</feature>
<evidence type="ECO:0000313" key="9">
    <source>
        <dbReference type="Proteomes" id="UP000568022"/>
    </source>
</evidence>
<comment type="caution">
    <text evidence="8">The sequence shown here is derived from an EMBL/GenBank/DDBJ whole genome shotgun (WGS) entry which is preliminary data.</text>
</comment>
<feature type="transmembrane region" description="Helical" evidence="6">
    <location>
        <begin position="302"/>
        <end position="321"/>
    </location>
</feature>
<reference evidence="8 9" key="1">
    <citation type="submission" date="2020-08" db="EMBL/GenBank/DDBJ databases">
        <title>Genomic Encyclopedia of Type Strains, Phase III (KMG-III): the genomes of soil and plant-associated and newly described type strains.</title>
        <authorList>
            <person name="Whitman W."/>
        </authorList>
    </citation>
    <scope>NUCLEOTIDE SEQUENCE [LARGE SCALE GENOMIC DNA]</scope>
    <source>
        <strain evidence="8 9">CECT 3226</strain>
    </source>
</reference>
<organism evidence="8 9">
    <name type="scientific">Streptomyces griseoloalbus</name>
    <dbReference type="NCBI Taxonomy" id="67303"/>
    <lineage>
        <taxon>Bacteria</taxon>
        <taxon>Bacillati</taxon>
        <taxon>Actinomycetota</taxon>
        <taxon>Actinomycetes</taxon>
        <taxon>Kitasatosporales</taxon>
        <taxon>Streptomycetaceae</taxon>
        <taxon>Streptomyces</taxon>
    </lineage>
</organism>
<dbReference type="Proteomes" id="UP000568022">
    <property type="component" value="Unassembled WGS sequence"/>
</dbReference>